<dbReference type="Proteomes" id="UP000632498">
    <property type="component" value="Unassembled WGS sequence"/>
</dbReference>
<organism evidence="1 2">
    <name type="scientific">Terasakiella brassicae</name>
    <dbReference type="NCBI Taxonomy" id="1634917"/>
    <lineage>
        <taxon>Bacteria</taxon>
        <taxon>Pseudomonadati</taxon>
        <taxon>Pseudomonadota</taxon>
        <taxon>Alphaproteobacteria</taxon>
        <taxon>Rhodospirillales</taxon>
        <taxon>Terasakiellaceae</taxon>
        <taxon>Terasakiella</taxon>
    </lineage>
</organism>
<name>A0A917BYY1_9PROT</name>
<sequence>MFNEHFEEHYQKSMEETIDAHVPEFLRQAATQWIVQHFPQDTQKRNMKAYMMAIKTKLLDI</sequence>
<comment type="caution">
    <text evidence="1">The sequence shown here is derived from an EMBL/GenBank/DDBJ whole genome shotgun (WGS) entry which is preliminary data.</text>
</comment>
<evidence type="ECO:0000313" key="2">
    <source>
        <dbReference type="Proteomes" id="UP000632498"/>
    </source>
</evidence>
<protein>
    <submittedName>
        <fullName evidence="1">Uncharacterized protein</fullName>
    </submittedName>
</protein>
<keyword evidence="2" id="KW-1185">Reference proteome</keyword>
<gene>
    <name evidence="1" type="ORF">GCM10011332_14790</name>
</gene>
<accession>A0A917BYY1</accession>
<evidence type="ECO:0000313" key="1">
    <source>
        <dbReference type="EMBL" id="GGF61947.1"/>
    </source>
</evidence>
<reference evidence="1" key="2">
    <citation type="submission" date="2020-09" db="EMBL/GenBank/DDBJ databases">
        <authorList>
            <person name="Sun Q."/>
            <person name="Zhou Y."/>
        </authorList>
    </citation>
    <scope>NUCLEOTIDE SEQUENCE</scope>
    <source>
        <strain evidence="1">CGMCC 1.15254</strain>
    </source>
</reference>
<proteinExistence type="predicted"/>
<dbReference type="AlphaFoldDB" id="A0A917BYY1"/>
<reference evidence="1" key="1">
    <citation type="journal article" date="2014" name="Int. J. Syst. Evol. Microbiol.">
        <title>Complete genome sequence of Corynebacterium casei LMG S-19264T (=DSM 44701T), isolated from a smear-ripened cheese.</title>
        <authorList>
            <consortium name="US DOE Joint Genome Institute (JGI-PGF)"/>
            <person name="Walter F."/>
            <person name="Albersmeier A."/>
            <person name="Kalinowski J."/>
            <person name="Ruckert C."/>
        </authorList>
    </citation>
    <scope>NUCLEOTIDE SEQUENCE</scope>
    <source>
        <strain evidence="1">CGMCC 1.15254</strain>
    </source>
</reference>
<dbReference type="EMBL" id="BMHV01000008">
    <property type="protein sequence ID" value="GGF61947.1"/>
    <property type="molecule type" value="Genomic_DNA"/>
</dbReference>